<dbReference type="RefSeq" id="WP_052500967.1">
    <property type="nucleotide sequence ID" value="NZ_FZPF01000009.1"/>
</dbReference>
<dbReference type="EMBL" id="JYFE01000048">
    <property type="protein sequence ID" value="KIT15603.1"/>
    <property type="molecule type" value="Genomic_DNA"/>
</dbReference>
<organism evidence="2 3">
    <name type="scientific">Jannaschia aquimarina</name>
    <dbReference type="NCBI Taxonomy" id="935700"/>
    <lineage>
        <taxon>Bacteria</taxon>
        <taxon>Pseudomonadati</taxon>
        <taxon>Pseudomonadota</taxon>
        <taxon>Alphaproteobacteria</taxon>
        <taxon>Rhodobacterales</taxon>
        <taxon>Roseobacteraceae</taxon>
        <taxon>Jannaschia</taxon>
    </lineage>
</organism>
<dbReference type="InterPro" id="IPR021457">
    <property type="entry name" value="DUF3108"/>
</dbReference>
<accession>A0A0D1D6J5</accession>
<proteinExistence type="predicted"/>
<feature type="signal peptide" evidence="1">
    <location>
        <begin position="1"/>
        <end position="17"/>
    </location>
</feature>
<name>A0A0D1D6J5_9RHOB</name>
<dbReference type="Pfam" id="PF11306">
    <property type="entry name" value="DUF3108"/>
    <property type="match status" value="1"/>
</dbReference>
<keyword evidence="3" id="KW-1185">Reference proteome</keyword>
<comment type="caution">
    <text evidence="2">The sequence shown here is derived from an EMBL/GenBank/DDBJ whole genome shotgun (WGS) entry which is preliminary data.</text>
</comment>
<dbReference type="Proteomes" id="UP000032232">
    <property type="component" value="Unassembled WGS sequence"/>
</dbReference>
<gene>
    <name evidence="2" type="ORF">jaqu_27000</name>
</gene>
<dbReference type="PATRIC" id="fig|935700.4.peg.2792"/>
<dbReference type="OrthoDB" id="7844015at2"/>
<evidence type="ECO:0008006" key="4">
    <source>
        <dbReference type="Google" id="ProtNLM"/>
    </source>
</evidence>
<keyword evidence="1" id="KW-0732">Signal</keyword>
<sequence>MRYLLPILLSLAMPAWAETFTARFDMSLRGITGGQIALSAEETGGRYAVRATAQATGVARALVKKTYEGTARGRIMGGALRADSYSEVEVERSGRKTASMTFEGGRPVDVSLTPAPSAEPWDVDPGSLRNVSDPLSALWAILRPMSPDAACGMRFDLFDGRRVSRLDLSNRRAGSDGTILCDAAYKRLAGYPPDEMAERDGTRFTLTYAPRGDGRMEVIELRAPTSLGDAVLRRR</sequence>
<dbReference type="AlphaFoldDB" id="A0A0D1D6J5"/>
<evidence type="ECO:0000313" key="3">
    <source>
        <dbReference type="Proteomes" id="UP000032232"/>
    </source>
</evidence>
<protein>
    <recommendedName>
        <fullName evidence="4">DUF3108 domain-containing protein</fullName>
    </recommendedName>
</protein>
<dbReference type="STRING" id="935700.jaqu_27000"/>
<evidence type="ECO:0000313" key="2">
    <source>
        <dbReference type="EMBL" id="KIT15603.1"/>
    </source>
</evidence>
<feature type="chain" id="PRO_5002228986" description="DUF3108 domain-containing protein" evidence="1">
    <location>
        <begin position="18"/>
        <end position="235"/>
    </location>
</feature>
<reference evidence="2 3" key="1">
    <citation type="submission" date="2015-02" db="EMBL/GenBank/DDBJ databases">
        <title>Genome Sequence of Jannaschia aquimarina DSM28248, a member of the Roseobacter clade.</title>
        <authorList>
            <person name="Voget S."/>
            <person name="Daniel R."/>
        </authorList>
    </citation>
    <scope>NUCLEOTIDE SEQUENCE [LARGE SCALE GENOMIC DNA]</scope>
    <source>
        <strain evidence="2 3">GSW-M26</strain>
    </source>
</reference>
<evidence type="ECO:0000256" key="1">
    <source>
        <dbReference type="SAM" id="SignalP"/>
    </source>
</evidence>